<dbReference type="InterPro" id="IPR003325">
    <property type="entry name" value="TerD"/>
</dbReference>
<dbReference type="GO" id="GO:0003677">
    <property type="term" value="F:DNA binding"/>
    <property type="evidence" value="ECO:0007669"/>
    <property type="project" value="InterPro"/>
</dbReference>
<feature type="region of interest" description="Disordered" evidence="4">
    <location>
        <begin position="297"/>
        <end position="333"/>
    </location>
</feature>
<feature type="domain" description="Exonuclease" evidence="5">
    <location>
        <begin position="9"/>
        <end position="174"/>
    </location>
</feature>
<feature type="compositionally biased region" description="Pro residues" evidence="4">
    <location>
        <begin position="303"/>
        <end position="325"/>
    </location>
</feature>
<dbReference type="SUPFAM" id="SSF53098">
    <property type="entry name" value="Ribonuclease H-like"/>
    <property type="match status" value="1"/>
</dbReference>
<dbReference type="AlphaFoldDB" id="A0A931GGX7"/>
<dbReference type="RefSeq" id="WP_197009752.1">
    <property type="nucleotide sequence ID" value="NZ_BAABES010000007.1"/>
</dbReference>
<organism evidence="6 7">
    <name type="scientific">Actinomadura viridis</name>
    <dbReference type="NCBI Taxonomy" id="58110"/>
    <lineage>
        <taxon>Bacteria</taxon>
        <taxon>Bacillati</taxon>
        <taxon>Actinomycetota</taxon>
        <taxon>Actinomycetes</taxon>
        <taxon>Streptosporangiales</taxon>
        <taxon>Thermomonosporaceae</taxon>
        <taxon>Actinomadura</taxon>
    </lineage>
</organism>
<evidence type="ECO:0000259" key="5">
    <source>
        <dbReference type="SMART" id="SM00479"/>
    </source>
</evidence>
<dbReference type="PANTHER" id="PTHR30231:SF4">
    <property type="entry name" value="PROTEIN NEN2"/>
    <property type="match status" value="1"/>
</dbReference>
<dbReference type="CDD" id="cd06974">
    <property type="entry name" value="TerD_like"/>
    <property type="match status" value="1"/>
</dbReference>
<dbReference type="Gene3D" id="3.40.50.10190">
    <property type="entry name" value="BRCT domain"/>
    <property type="match status" value="1"/>
</dbReference>
<dbReference type="NCBIfam" id="TIGR00573">
    <property type="entry name" value="dnaq"/>
    <property type="match status" value="1"/>
</dbReference>
<dbReference type="InterPro" id="IPR036420">
    <property type="entry name" value="BRCT_dom_sf"/>
</dbReference>
<protein>
    <submittedName>
        <fullName evidence="6">DNA polymerase-3 subunit epsilon</fullName>
        <ecNumber evidence="6">2.7.7.7</ecNumber>
    </submittedName>
</protein>
<dbReference type="EMBL" id="JADOUA010000001">
    <property type="protein sequence ID" value="MBG6086808.1"/>
    <property type="molecule type" value="Genomic_DNA"/>
</dbReference>
<keyword evidence="6" id="KW-0548">Nucleotidyltransferase</keyword>
<keyword evidence="2" id="KW-0378">Hydrolase</keyword>
<dbReference type="InterPro" id="IPR036397">
    <property type="entry name" value="RNaseH_sf"/>
</dbReference>
<dbReference type="Pfam" id="PF02342">
    <property type="entry name" value="TerD"/>
    <property type="match status" value="1"/>
</dbReference>
<dbReference type="CDD" id="cd06127">
    <property type="entry name" value="DEDDh"/>
    <property type="match status" value="1"/>
</dbReference>
<dbReference type="InterPro" id="IPR006054">
    <property type="entry name" value="DnaQ"/>
</dbReference>
<accession>A0A931GGX7</accession>
<gene>
    <name evidence="6" type="ORF">IW256_000921</name>
</gene>
<evidence type="ECO:0000256" key="1">
    <source>
        <dbReference type="ARBA" id="ARBA00022722"/>
    </source>
</evidence>
<dbReference type="GO" id="GO:0006260">
    <property type="term" value="P:DNA replication"/>
    <property type="evidence" value="ECO:0007669"/>
    <property type="project" value="InterPro"/>
</dbReference>
<dbReference type="GO" id="GO:0005829">
    <property type="term" value="C:cytosol"/>
    <property type="evidence" value="ECO:0007669"/>
    <property type="project" value="TreeGrafter"/>
</dbReference>
<dbReference type="Pfam" id="PF00929">
    <property type="entry name" value="RNase_T"/>
    <property type="match status" value="1"/>
</dbReference>
<keyword evidence="3" id="KW-0269">Exonuclease</keyword>
<keyword evidence="7" id="KW-1185">Reference proteome</keyword>
<dbReference type="GO" id="GO:0008408">
    <property type="term" value="F:3'-5' exonuclease activity"/>
    <property type="evidence" value="ECO:0007669"/>
    <property type="project" value="TreeGrafter"/>
</dbReference>
<evidence type="ECO:0000256" key="4">
    <source>
        <dbReference type="SAM" id="MobiDB-lite"/>
    </source>
</evidence>
<reference evidence="6" key="1">
    <citation type="submission" date="2020-11" db="EMBL/GenBank/DDBJ databases">
        <title>Sequencing the genomes of 1000 actinobacteria strains.</title>
        <authorList>
            <person name="Klenk H.-P."/>
        </authorList>
    </citation>
    <scope>NUCLEOTIDE SEQUENCE</scope>
    <source>
        <strain evidence="6">DSM 43175</strain>
    </source>
</reference>
<dbReference type="Gene3D" id="3.30.420.10">
    <property type="entry name" value="Ribonuclease H-like superfamily/Ribonuclease H"/>
    <property type="match status" value="1"/>
</dbReference>
<evidence type="ECO:0000313" key="6">
    <source>
        <dbReference type="EMBL" id="MBG6086808.1"/>
    </source>
</evidence>
<keyword evidence="6" id="KW-0808">Transferase</keyword>
<comment type="caution">
    <text evidence="6">The sequence shown here is derived from an EMBL/GenBank/DDBJ whole genome shotgun (WGS) entry which is preliminary data.</text>
</comment>
<dbReference type="SUPFAM" id="SSF52113">
    <property type="entry name" value="BRCT domain"/>
    <property type="match status" value="1"/>
</dbReference>
<dbReference type="Proteomes" id="UP000614047">
    <property type="component" value="Unassembled WGS sequence"/>
</dbReference>
<dbReference type="InterPro" id="IPR012337">
    <property type="entry name" value="RNaseH-like_sf"/>
</dbReference>
<keyword evidence="1" id="KW-0540">Nuclease</keyword>
<dbReference type="EC" id="2.7.7.7" evidence="6"/>
<name>A0A931GGX7_9ACTN</name>
<dbReference type="InterPro" id="IPR013520">
    <property type="entry name" value="Ribonucl_H"/>
</dbReference>
<dbReference type="Gene3D" id="2.60.60.30">
    <property type="entry name" value="sav2460 like domains"/>
    <property type="match status" value="1"/>
</dbReference>
<evidence type="ECO:0000256" key="3">
    <source>
        <dbReference type="ARBA" id="ARBA00022839"/>
    </source>
</evidence>
<dbReference type="FunFam" id="3.30.420.10:FF:000045">
    <property type="entry name" value="3'-5' exonuclease DinG"/>
    <property type="match status" value="1"/>
</dbReference>
<dbReference type="PANTHER" id="PTHR30231">
    <property type="entry name" value="DNA POLYMERASE III SUBUNIT EPSILON"/>
    <property type="match status" value="1"/>
</dbReference>
<sequence length="593" mass="61970">MQSPDHAAEWALVDVETSGLRTHEHRVLSIAVVTAGSGGARGEEFATLLDPGCDPGPVHVHGLTAERLRGAPRFEEVGDRIAALLRDRVMVAHNAPFDYGFLAREFARAGLVLPVRRRLCTLALNRRLSPPIADLRLGTLAEHYGIARHRAHDALDDVRVLAGVLRGSLAAADRLGVPLPLVACPPGGREGGHPPRIPRARCAFRSPGRLADGGPLVQGMKIAVTGGTALPREELVARALAAGLDMTTSVGRYTSALIANDPAAPSAKARRARAEGVPIIGERAFLRLLGDVRPGVPHEPSAPLAPPVPATAVPAPPPSAPPAAPAAPAGRRRGPLEGRRVLVLGGSHRQAAGARGRVVELGGAAAVNLSASVTDVVVLAGGEADRRLERVRALELPVHEGGWLGAPVPRPVRERPPDPFVLARGAVLDLPAEAGTRWSVAASWAQHAACEVDVVAFAVDRDEQVTSDEDFVFYGAPETPDGAVALSVDGPAEQAVTIDPAALPGTVHRVLVAAAIDGAATFGDLGAVEITAGPGRHARPLAQATLDAATTERTLLLAEIYRRGPSWRLRAIGQGYDFGLDGLARRYGVEIED</sequence>
<dbReference type="SMART" id="SM00479">
    <property type="entry name" value="EXOIII"/>
    <property type="match status" value="1"/>
</dbReference>
<evidence type="ECO:0000313" key="7">
    <source>
        <dbReference type="Proteomes" id="UP000614047"/>
    </source>
</evidence>
<proteinExistence type="predicted"/>
<dbReference type="GO" id="GO:0003887">
    <property type="term" value="F:DNA-directed DNA polymerase activity"/>
    <property type="evidence" value="ECO:0007669"/>
    <property type="project" value="UniProtKB-EC"/>
</dbReference>
<evidence type="ECO:0000256" key="2">
    <source>
        <dbReference type="ARBA" id="ARBA00022801"/>
    </source>
</evidence>